<keyword evidence="3" id="KW-1003">Cell membrane</keyword>
<evidence type="ECO:0000256" key="2">
    <source>
        <dbReference type="ARBA" id="ARBA00010663"/>
    </source>
</evidence>
<comment type="caution">
    <text evidence="11">The sequence shown here is derived from an EMBL/GenBank/DDBJ whole genome shotgun (WGS) entry which is preliminary data.</text>
</comment>
<dbReference type="AlphaFoldDB" id="A0A834MGC9"/>
<gene>
    <name evidence="11" type="ORF">GWI33_002559</name>
</gene>
<dbReference type="GO" id="GO:0004930">
    <property type="term" value="F:G protein-coupled receptor activity"/>
    <property type="evidence" value="ECO:0007669"/>
    <property type="project" value="InterPro"/>
</dbReference>
<organism evidence="11 12">
    <name type="scientific">Rhynchophorus ferrugineus</name>
    <name type="common">Red palm weevil</name>
    <name type="synonym">Curculio ferrugineus</name>
    <dbReference type="NCBI Taxonomy" id="354439"/>
    <lineage>
        <taxon>Eukaryota</taxon>
        <taxon>Metazoa</taxon>
        <taxon>Ecdysozoa</taxon>
        <taxon>Arthropoda</taxon>
        <taxon>Hexapoda</taxon>
        <taxon>Insecta</taxon>
        <taxon>Pterygota</taxon>
        <taxon>Neoptera</taxon>
        <taxon>Endopterygota</taxon>
        <taxon>Coleoptera</taxon>
        <taxon>Polyphaga</taxon>
        <taxon>Cucujiformia</taxon>
        <taxon>Curculionidae</taxon>
        <taxon>Dryophthorinae</taxon>
        <taxon>Rhynchophorus</taxon>
    </lineage>
</organism>
<dbReference type="Pfam" id="PF00001">
    <property type="entry name" value="7tm_1"/>
    <property type="match status" value="1"/>
</dbReference>
<comment type="similarity">
    <text evidence="2">Belongs to the G-protein coupled receptor 1 family.</text>
</comment>
<feature type="transmembrane region" description="Helical" evidence="9">
    <location>
        <begin position="132"/>
        <end position="155"/>
    </location>
</feature>
<dbReference type="GO" id="GO:0042277">
    <property type="term" value="F:peptide binding"/>
    <property type="evidence" value="ECO:0007669"/>
    <property type="project" value="TreeGrafter"/>
</dbReference>
<dbReference type="SUPFAM" id="SSF81321">
    <property type="entry name" value="Family A G protein-coupled receptor-like"/>
    <property type="match status" value="1"/>
</dbReference>
<evidence type="ECO:0000256" key="7">
    <source>
        <dbReference type="ARBA" id="ARBA00023170"/>
    </source>
</evidence>
<dbReference type="EMBL" id="JAACXV010000169">
    <property type="protein sequence ID" value="KAF7282523.1"/>
    <property type="molecule type" value="Genomic_DNA"/>
</dbReference>
<evidence type="ECO:0000313" key="12">
    <source>
        <dbReference type="Proteomes" id="UP000625711"/>
    </source>
</evidence>
<dbReference type="PANTHER" id="PTHR24241:SF194">
    <property type="entry name" value="TRISSIN RECEPTOR"/>
    <property type="match status" value="1"/>
</dbReference>
<evidence type="ECO:0000256" key="5">
    <source>
        <dbReference type="ARBA" id="ARBA00022989"/>
    </source>
</evidence>
<dbReference type="Gene3D" id="1.20.1070.10">
    <property type="entry name" value="Rhodopsin 7-helix transmembrane proteins"/>
    <property type="match status" value="1"/>
</dbReference>
<keyword evidence="4 9" id="KW-0812">Transmembrane</keyword>
<dbReference type="GO" id="GO:0032870">
    <property type="term" value="P:cellular response to hormone stimulus"/>
    <property type="evidence" value="ECO:0007669"/>
    <property type="project" value="TreeGrafter"/>
</dbReference>
<proteinExistence type="inferred from homology"/>
<keyword evidence="6 9" id="KW-0472">Membrane</keyword>
<feature type="domain" description="G-protein coupled receptors family 1 profile" evidence="10">
    <location>
        <begin position="1"/>
        <end position="152"/>
    </location>
</feature>
<evidence type="ECO:0000256" key="4">
    <source>
        <dbReference type="ARBA" id="ARBA00022692"/>
    </source>
</evidence>
<dbReference type="PROSITE" id="PS50262">
    <property type="entry name" value="G_PROTEIN_RECEP_F1_2"/>
    <property type="match status" value="1"/>
</dbReference>
<feature type="compositionally biased region" description="Polar residues" evidence="8">
    <location>
        <begin position="40"/>
        <end position="80"/>
    </location>
</feature>
<protein>
    <recommendedName>
        <fullName evidence="10">G-protein coupled receptors family 1 profile domain-containing protein</fullName>
    </recommendedName>
</protein>
<accession>A0A834MGC9</accession>
<dbReference type="PRINTS" id="PR00237">
    <property type="entry name" value="GPCRRHODOPSN"/>
</dbReference>
<evidence type="ECO:0000256" key="6">
    <source>
        <dbReference type="ARBA" id="ARBA00023136"/>
    </source>
</evidence>
<dbReference type="InterPro" id="IPR017452">
    <property type="entry name" value="GPCR_Rhodpsn_7TM"/>
</dbReference>
<name>A0A834MGC9_RHYFE</name>
<evidence type="ECO:0000256" key="3">
    <source>
        <dbReference type="ARBA" id="ARBA00022475"/>
    </source>
</evidence>
<evidence type="ECO:0000256" key="9">
    <source>
        <dbReference type="SAM" id="Phobius"/>
    </source>
</evidence>
<dbReference type="OrthoDB" id="5964776at2759"/>
<dbReference type="Proteomes" id="UP000625711">
    <property type="component" value="Unassembled WGS sequence"/>
</dbReference>
<sequence>MKLVLRRRSQQLKKQLDASSNTSQYQALCQKSTRQRSDRSISSNGTLHQETTISTTPKQQLQPRTSSNSYQTVGTGGSPTCSENVLRARKGVIRMLIVVVVAFALCNLPFHARKMWQYWSSDYHGDTNFSALLTPLTFLCTYFNSGINPLFYAFLSKNFRRGMREILFCSMQRKKRRSSVRHHMSLRKPEGIFHRQSSTRSTLKGNNVTTVTVVQECSSDEV</sequence>
<evidence type="ECO:0000256" key="8">
    <source>
        <dbReference type="SAM" id="MobiDB-lite"/>
    </source>
</evidence>
<keyword evidence="5 9" id="KW-1133">Transmembrane helix</keyword>
<dbReference type="PANTHER" id="PTHR24241">
    <property type="entry name" value="NEUROPEPTIDE RECEPTOR-RELATED G-PROTEIN COUPLED RECEPTOR"/>
    <property type="match status" value="1"/>
</dbReference>
<dbReference type="InterPro" id="IPR000276">
    <property type="entry name" value="GPCR_Rhodpsn"/>
</dbReference>
<comment type="subcellular location">
    <subcellularLocation>
        <location evidence="1">Cell membrane</location>
        <topology evidence="1">Multi-pass membrane protein</topology>
    </subcellularLocation>
</comment>
<evidence type="ECO:0000313" key="11">
    <source>
        <dbReference type="EMBL" id="KAF7282523.1"/>
    </source>
</evidence>
<feature type="transmembrane region" description="Helical" evidence="9">
    <location>
        <begin position="92"/>
        <end position="112"/>
    </location>
</feature>
<feature type="region of interest" description="Disordered" evidence="8">
    <location>
        <begin position="29"/>
        <end position="80"/>
    </location>
</feature>
<evidence type="ECO:0000259" key="10">
    <source>
        <dbReference type="PROSITE" id="PS50262"/>
    </source>
</evidence>
<evidence type="ECO:0000256" key="1">
    <source>
        <dbReference type="ARBA" id="ARBA00004651"/>
    </source>
</evidence>
<dbReference type="GO" id="GO:0005886">
    <property type="term" value="C:plasma membrane"/>
    <property type="evidence" value="ECO:0007669"/>
    <property type="project" value="UniProtKB-SubCell"/>
</dbReference>
<keyword evidence="7" id="KW-0675">Receptor</keyword>
<keyword evidence="12" id="KW-1185">Reference proteome</keyword>
<reference evidence="11" key="1">
    <citation type="submission" date="2020-08" db="EMBL/GenBank/DDBJ databases">
        <title>Genome sequencing and assembly of the red palm weevil Rhynchophorus ferrugineus.</title>
        <authorList>
            <person name="Dias G.B."/>
            <person name="Bergman C.M."/>
            <person name="Manee M."/>
        </authorList>
    </citation>
    <scope>NUCLEOTIDE SEQUENCE</scope>
    <source>
        <strain evidence="11">AA-2017</strain>
        <tissue evidence="11">Whole larva</tissue>
    </source>
</reference>